<dbReference type="Proteomes" id="UP000183208">
    <property type="component" value="Unassembled WGS sequence"/>
</dbReference>
<feature type="domain" description="ABC transporter" evidence="5">
    <location>
        <begin position="5"/>
        <end position="253"/>
    </location>
</feature>
<sequence length="257" mass="27385">MTALLEVDGISRRFGGLNALKDVSFSVNKGEIVGLIGPNGAGKTTCFNVVSGVMPPTAGAIRFKGHSIVGKKPSAIVSEGLVRTFQATTVFPDATVIENVMRGAFATTSVSMLSSVFNTRAARATLAATGERCDVLLGRLQLTPYREWRAGELSYGGQRRLGVAIALAANPQLLMLDEPVAGLNPEEAAEFGRLIREIHETEGVAVLLVEHHMRLVMGLCHRIVVLDHGELIAEGVPADIRANRKVIEAYLGSEEVG</sequence>
<dbReference type="CDD" id="cd03219">
    <property type="entry name" value="ABC_Mj1267_LivG_branched"/>
    <property type="match status" value="1"/>
</dbReference>
<evidence type="ECO:0000256" key="2">
    <source>
        <dbReference type="ARBA" id="ARBA00022741"/>
    </source>
</evidence>
<dbReference type="FunFam" id="3.40.50.300:FF:000421">
    <property type="entry name" value="Branched-chain amino acid ABC transporter ATP-binding protein"/>
    <property type="match status" value="1"/>
</dbReference>
<evidence type="ECO:0000313" key="6">
    <source>
        <dbReference type="EMBL" id="SED78363.1"/>
    </source>
</evidence>
<dbReference type="InterPro" id="IPR032823">
    <property type="entry name" value="BCA_ABC_TP_C"/>
</dbReference>
<evidence type="ECO:0000256" key="4">
    <source>
        <dbReference type="ARBA" id="ARBA00024722"/>
    </source>
</evidence>
<dbReference type="InterPro" id="IPR003439">
    <property type="entry name" value="ABC_transporter-like_ATP-bd"/>
</dbReference>
<proteinExistence type="predicted"/>
<dbReference type="GO" id="GO:0005524">
    <property type="term" value="F:ATP binding"/>
    <property type="evidence" value="ECO:0007669"/>
    <property type="project" value="UniProtKB-KW"/>
</dbReference>
<name>A0A1M7D2Z9_9BRAD</name>
<dbReference type="OrthoDB" id="9779872at2"/>
<dbReference type="InterPro" id="IPR003593">
    <property type="entry name" value="AAA+_ATPase"/>
</dbReference>
<reference evidence="6 7" key="1">
    <citation type="submission" date="2016-10" db="EMBL/GenBank/DDBJ databases">
        <authorList>
            <person name="de Groot N.N."/>
        </authorList>
    </citation>
    <scope>NUCLEOTIDE SEQUENCE [LARGE SCALE GENOMIC DNA]</scope>
    <source>
        <strain evidence="6 7">GAS522</strain>
    </source>
</reference>
<dbReference type="InterPro" id="IPR051120">
    <property type="entry name" value="ABC_AA/LPS_Transport"/>
</dbReference>
<dbReference type="GO" id="GO:0005886">
    <property type="term" value="C:plasma membrane"/>
    <property type="evidence" value="ECO:0007669"/>
    <property type="project" value="TreeGrafter"/>
</dbReference>
<keyword evidence="3 6" id="KW-0067">ATP-binding</keyword>
<keyword evidence="2" id="KW-0547">Nucleotide-binding</keyword>
<organism evidence="6 7">
    <name type="scientific">Bradyrhizobium lablabi</name>
    <dbReference type="NCBI Taxonomy" id="722472"/>
    <lineage>
        <taxon>Bacteria</taxon>
        <taxon>Pseudomonadati</taxon>
        <taxon>Pseudomonadota</taxon>
        <taxon>Alphaproteobacteria</taxon>
        <taxon>Hyphomicrobiales</taxon>
        <taxon>Nitrobacteraceae</taxon>
        <taxon>Bradyrhizobium</taxon>
    </lineage>
</organism>
<dbReference type="AlphaFoldDB" id="A0A1M7D2Z9"/>
<protein>
    <submittedName>
        <fullName evidence="6">Amino acid/amide ABC transporter ATP-binding protein 1, HAAT family</fullName>
    </submittedName>
</protein>
<evidence type="ECO:0000313" key="7">
    <source>
        <dbReference type="Proteomes" id="UP000183208"/>
    </source>
</evidence>
<dbReference type="SUPFAM" id="SSF52540">
    <property type="entry name" value="P-loop containing nucleoside triphosphate hydrolases"/>
    <property type="match status" value="1"/>
</dbReference>
<dbReference type="PROSITE" id="PS50893">
    <property type="entry name" value="ABC_TRANSPORTER_2"/>
    <property type="match status" value="1"/>
</dbReference>
<evidence type="ECO:0000256" key="1">
    <source>
        <dbReference type="ARBA" id="ARBA00022448"/>
    </source>
</evidence>
<dbReference type="GO" id="GO:0016887">
    <property type="term" value="F:ATP hydrolysis activity"/>
    <property type="evidence" value="ECO:0007669"/>
    <property type="project" value="InterPro"/>
</dbReference>
<keyword evidence="1" id="KW-0813">Transport</keyword>
<dbReference type="InterPro" id="IPR027417">
    <property type="entry name" value="P-loop_NTPase"/>
</dbReference>
<dbReference type="Pfam" id="PF12399">
    <property type="entry name" value="BCA_ABC_TP_C"/>
    <property type="match status" value="1"/>
</dbReference>
<accession>A0A1M7D2Z9</accession>
<dbReference type="Gene3D" id="3.40.50.300">
    <property type="entry name" value="P-loop containing nucleotide triphosphate hydrolases"/>
    <property type="match status" value="1"/>
</dbReference>
<dbReference type="SMART" id="SM00382">
    <property type="entry name" value="AAA"/>
    <property type="match status" value="1"/>
</dbReference>
<dbReference type="EMBL" id="FNTI01000001">
    <property type="protein sequence ID" value="SED78363.1"/>
    <property type="molecule type" value="Genomic_DNA"/>
</dbReference>
<gene>
    <name evidence="6" type="ORF">SAMN05444171_5145</name>
</gene>
<evidence type="ECO:0000256" key="3">
    <source>
        <dbReference type="ARBA" id="ARBA00022840"/>
    </source>
</evidence>
<comment type="function">
    <text evidence="4">Involved in beta-(1--&gt;2)glucan export. Transmembrane domains (TMD) form a pore in the inner membrane and the ATP-binding domain (NBD) is responsible for energy generation.</text>
</comment>
<dbReference type="PANTHER" id="PTHR45772">
    <property type="entry name" value="CONSERVED COMPONENT OF ABC TRANSPORTER FOR NATURAL AMINO ACIDS-RELATED"/>
    <property type="match status" value="1"/>
</dbReference>
<dbReference type="Pfam" id="PF00005">
    <property type="entry name" value="ABC_tran"/>
    <property type="match status" value="1"/>
</dbReference>
<evidence type="ECO:0000259" key="5">
    <source>
        <dbReference type="PROSITE" id="PS50893"/>
    </source>
</evidence>
<dbReference type="RefSeq" id="WP_074825064.1">
    <property type="nucleotide sequence ID" value="NZ_FNTI01000001.1"/>
</dbReference>